<comment type="caution">
    <text evidence="10">The sequence shown here is derived from an EMBL/GenBank/DDBJ whole genome shotgun (WGS) entry which is preliminary data.</text>
</comment>
<dbReference type="GO" id="GO:0005634">
    <property type="term" value="C:nucleus"/>
    <property type="evidence" value="ECO:0007669"/>
    <property type="project" value="UniProtKB-SubCell"/>
</dbReference>
<dbReference type="GO" id="GO:0032259">
    <property type="term" value="P:methylation"/>
    <property type="evidence" value="ECO:0007669"/>
    <property type="project" value="UniProtKB-KW"/>
</dbReference>
<dbReference type="Proteomes" id="UP000254866">
    <property type="component" value="Unassembled WGS sequence"/>
</dbReference>
<evidence type="ECO:0000256" key="7">
    <source>
        <dbReference type="ARBA" id="ARBA00023242"/>
    </source>
</evidence>
<dbReference type="AlphaFoldDB" id="A0A370U3K9"/>
<keyword evidence="11" id="KW-1185">Reference proteome</keyword>
<evidence type="ECO:0000256" key="6">
    <source>
        <dbReference type="ARBA" id="ARBA00023163"/>
    </source>
</evidence>
<dbReference type="PANTHER" id="PTHR43591:SF30">
    <property type="entry name" value="PROTEIN-METHIONINE METHYLTRANSFERASE LAEA"/>
    <property type="match status" value="1"/>
</dbReference>
<dbReference type="InterPro" id="IPR029063">
    <property type="entry name" value="SAM-dependent_MTases_sf"/>
</dbReference>
<evidence type="ECO:0000256" key="5">
    <source>
        <dbReference type="ARBA" id="ARBA00023015"/>
    </source>
</evidence>
<evidence type="ECO:0000256" key="1">
    <source>
        <dbReference type="ARBA" id="ARBA00004123"/>
    </source>
</evidence>
<proteinExistence type="inferred from homology"/>
<comment type="catalytic activity">
    <reaction evidence="9">
        <text>L-methionyl-[protein] + S-adenosyl-L-methionine = S-methyl-L-methionyl-[protein] + S-adenosyl-L-homocysteine</text>
        <dbReference type="Rhea" id="RHEA:60560"/>
        <dbReference type="Rhea" id="RHEA-COMP:12313"/>
        <dbReference type="Rhea" id="RHEA-COMP:15592"/>
        <dbReference type="ChEBI" id="CHEBI:16044"/>
        <dbReference type="ChEBI" id="CHEBI:57856"/>
        <dbReference type="ChEBI" id="CHEBI:59789"/>
        <dbReference type="ChEBI" id="CHEBI:142742"/>
    </reaction>
    <physiologicalReaction direction="left-to-right" evidence="9">
        <dbReference type="Rhea" id="RHEA:60561"/>
    </physiologicalReaction>
</comment>
<organism evidence="10 11">
    <name type="scientific">Venustampulla echinocandica</name>
    <dbReference type="NCBI Taxonomy" id="2656787"/>
    <lineage>
        <taxon>Eukaryota</taxon>
        <taxon>Fungi</taxon>
        <taxon>Dikarya</taxon>
        <taxon>Ascomycota</taxon>
        <taxon>Pezizomycotina</taxon>
        <taxon>Leotiomycetes</taxon>
        <taxon>Helotiales</taxon>
        <taxon>Pleuroascaceae</taxon>
        <taxon>Venustampulla</taxon>
    </lineage>
</organism>
<keyword evidence="7" id="KW-0539">Nucleus</keyword>
<dbReference type="RefSeq" id="XP_031875033.1">
    <property type="nucleotide sequence ID" value="XM_032010979.1"/>
</dbReference>
<sequence length="262" mass="30251">MDRMDIYHKFFSVARRGVLYSAPITPNHNEGPRILDIGTGTGIWAIDIGDKLNSTYQKVEIQGMDLSYMQPREIPANLSFKKRDLESPWHDLGLDHWDLIHMRLLNGSVGNWPDLYSKVYRHLRPGYGWLEHIEIDMTPLCDDGTLPPTSNLVQWTQQIMSATQDHSRPLAYNTQTRSMLEHQGFVEIQEQVIKVPFNPWPTDTHLKDIGRWYNLGLTQGLEALTLGPMTTVRNWKKSDVDKLIQDAKKEICSKHIHAYCNM</sequence>
<evidence type="ECO:0008006" key="12">
    <source>
        <dbReference type="Google" id="ProtNLM"/>
    </source>
</evidence>
<keyword evidence="6" id="KW-0804">Transcription</keyword>
<accession>A0A370U3K9</accession>
<keyword evidence="2" id="KW-0489">Methyltransferase</keyword>
<evidence type="ECO:0000256" key="2">
    <source>
        <dbReference type="ARBA" id="ARBA00022603"/>
    </source>
</evidence>
<evidence type="ECO:0000256" key="9">
    <source>
        <dbReference type="ARBA" id="ARBA00047870"/>
    </source>
</evidence>
<dbReference type="GO" id="GO:0008168">
    <property type="term" value="F:methyltransferase activity"/>
    <property type="evidence" value="ECO:0007669"/>
    <property type="project" value="UniProtKB-KW"/>
</dbReference>
<dbReference type="PANTHER" id="PTHR43591">
    <property type="entry name" value="METHYLTRANSFERASE"/>
    <property type="match status" value="1"/>
</dbReference>
<dbReference type="EMBL" id="NPIC01000001">
    <property type="protein sequence ID" value="RDL42377.1"/>
    <property type="molecule type" value="Genomic_DNA"/>
</dbReference>
<dbReference type="SUPFAM" id="SSF53335">
    <property type="entry name" value="S-adenosyl-L-methionine-dependent methyltransferases"/>
    <property type="match status" value="1"/>
</dbReference>
<protein>
    <recommendedName>
        <fullName evidence="12">S-adenosyl-L-methionine-dependent methyltransferase</fullName>
    </recommendedName>
</protein>
<dbReference type="OrthoDB" id="2013972at2759"/>
<name>A0A370U3K9_9HELO</name>
<reference evidence="10 11" key="1">
    <citation type="journal article" date="2018" name="IMA Fungus">
        <title>IMA Genome-F 9: Draft genome sequence of Annulohypoxylon stygium, Aspergillus mulundensis, Berkeleyomyces basicola (syn. Thielaviopsis basicola), Ceratocystis smalleyi, two Cercospora beticola strains, Coleophoma cylindrospora, Fusarium fracticaudum, Phialophora cf. hyalina, and Morchella septimelata.</title>
        <authorList>
            <person name="Wingfield B.D."/>
            <person name="Bills G.F."/>
            <person name="Dong Y."/>
            <person name="Huang W."/>
            <person name="Nel W.J."/>
            <person name="Swalarsk-Parry B.S."/>
            <person name="Vaghefi N."/>
            <person name="Wilken P.M."/>
            <person name="An Z."/>
            <person name="de Beer Z.W."/>
            <person name="De Vos L."/>
            <person name="Chen L."/>
            <person name="Duong T.A."/>
            <person name="Gao Y."/>
            <person name="Hammerbacher A."/>
            <person name="Kikkert J.R."/>
            <person name="Li Y."/>
            <person name="Li H."/>
            <person name="Li K."/>
            <person name="Li Q."/>
            <person name="Liu X."/>
            <person name="Ma X."/>
            <person name="Naidoo K."/>
            <person name="Pethybridge S.J."/>
            <person name="Sun J."/>
            <person name="Steenkamp E.T."/>
            <person name="van der Nest M.A."/>
            <person name="van Wyk S."/>
            <person name="Wingfield M.J."/>
            <person name="Xiong C."/>
            <person name="Yue Q."/>
            <person name="Zhang X."/>
        </authorList>
    </citation>
    <scope>NUCLEOTIDE SEQUENCE [LARGE SCALE GENOMIC DNA]</scope>
    <source>
        <strain evidence="10 11">BP 5553</strain>
    </source>
</reference>
<keyword evidence="5" id="KW-0805">Transcription regulation</keyword>
<keyword evidence="4" id="KW-0949">S-adenosyl-L-methionine</keyword>
<gene>
    <name evidence="10" type="ORF">BP5553_02356</name>
</gene>
<evidence type="ECO:0000313" key="10">
    <source>
        <dbReference type="EMBL" id="RDL42377.1"/>
    </source>
</evidence>
<comment type="subcellular location">
    <subcellularLocation>
        <location evidence="1">Nucleus</location>
    </subcellularLocation>
</comment>
<dbReference type="GeneID" id="43595205"/>
<dbReference type="Gene3D" id="3.40.50.150">
    <property type="entry name" value="Vaccinia Virus protein VP39"/>
    <property type="match status" value="1"/>
</dbReference>
<dbReference type="CDD" id="cd02440">
    <property type="entry name" value="AdoMet_MTases"/>
    <property type="match status" value="1"/>
</dbReference>
<keyword evidence="3" id="KW-0808">Transferase</keyword>
<evidence type="ECO:0000313" key="11">
    <source>
        <dbReference type="Proteomes" id="UP000254866"/>
    </source>
</evidence>
<evidence type="ECO:0000256" key="8">
    <source>
        <dbReference type="ARBA" id="ARBA00038158"/>
    </source>
</evidence>
<dbReference type="STRING" id="2656787.A0A370U3K9"/>
<dbReference type="Pfam" id="PF13489">
    <property type="entry name" value="Methyltransf_23"/>
    <property type="match status" value="1"/>
</dbReference>
<evidence type="ECO:0000256" key="4">
    <source>
        <dbReference type="ARBA" id="ARBA00022691"/>
    </source>
</evidence>
<evidence type="ECO:0000256" key="3">
    <source>
        <dbReference type="ARBA" id="ARBA00022679"/>
    </source>
</evidence>
<comment type="similarity">
    <text evidence="8">Belongs to the methyltransferase superfamily. LaeA methyltransferase family.</text>
</comment>